<dbReference type="InParanoid" id="A0A1Y2PDC4"/>
<dbReference type="InterPro" id="IPR000182">
    <property type="entry name" value="GNAT_dom"/>
</dbReference>
<dbReference type="PROSITE" id="PS51186">
    <property type="entry name" value="GNAT"/>
    <property type="match status" value="1"/>
</dbReference>
<evidence type="ECO:0000313" key="2">
    <source>
        <dbReference type="EMBL" id="OSY87678.1"/>
    </source>
</evidence>
<dbReference type="EMBL" id="LAPZ01000007">
    <property type="protein sequence ID" value="OSY87678.1"/>
    <property type="molecule type" value="Genomic_DNA"/>
</dbReference>
<dbReference type="SUPFAM" id="SSF55729">
    <property type="entry name" value="Acyl-CoA N-acyltransferases (Nat)"/>
    <property type="match status" value="1"/>
</dbReference>
<gene>
    <name evidence="2" type="ORF">WH52_09595</name>
</gene>
<protein>
    <recommendedName>
        <fullName evidence="1">N-acetyltransferase domain-containing protein</fullName>
    </recommendedName>
</protein>
<dbReference type="OrthoDB" id="2352823at2"/>
<dbReference type="FunCoup" id="A0A1Y2PDC4">
    <property type="interactions" value="10"/>
</dbReference>
<dbReference type="GO" id="GO:0016747">
    <property type="term" value="F:acyltransferase activity, transferring groups other than amino-acyl groups"/>
    <property type="evidence" value="ECO:0007669"/>
    <property type="project" value="InterPro"/>
</dbReference>
<evidence type="ECO:0000313" key="3">
    <source>
        <dbReference type="Proteomes" id="UP000194221"/>
    </source>
</evidence>
<dbReference type="Proteomes" id="UP000194221">
    <property type="component" value="Unassembled WGS sequence"/>
</dbReference>
<dbReference type="Pfam" id="PF00583">
    <property type="entry name" value="Acetyltransf_1"/>
    <property type="match status" value="1"/>
</dbReference>
<proteinExistence type="predicted"/>
<keyword evidence="3" id="KW-1185">Reference proteome</keyword>
<dbReference type="Gene3D" id="3.40.630.30">
    <property type="match status" value="1"/>
</dbReference>
<accession>A0A1Y2PDC4</accession>
<name>A0A1Y2PDC4_9FLAO</name>
<dbReference type="RefSeq" id="WP_086030737.1">
    <property type="nucleotide sequence ID" value="NZ_LAPZ01000007.1"/>
</dbReference>
<dbReference type="CDD" id="cd04301">
    <property type="entry name" value="NAT_SF"/>
    <property type="match status" value="1"/>
</dbReference>
<sequence length="144" mass="16482">MIKIKVIEAKDTYFIRKEVLRKGIDLPFKFNGDLDNNTFHLGAFLSNELVGIASFMKSGNEKFTENQYQLRGMATMNKARGKGVGKELMEFAIIILRNRSANILWCNAREVAVNFYKKQGFQILGNSFSIDKVGTHYIMYVDVK</sequence>
<dbReference type="InterPro" id="IPR016181">
    <property type="entry name" value="Acyl_CoA_acyltransferase"/>
</dbReference>
<comment type="caution">
    <text evidence="2">The sequence shown here is derived from an EMBL/GenBank/DDBJ whole genome shotgun (WGS) entry which is preliminary data.</text>
</comment>
<dbReference type="AlphaFoldDB" id="A0A1Y2PDC4"/>
<evidence type="ECO:0000259" key="1">
    <source>
        <dbReference type="PROSITE" id="PS51186"/>
    </source>
</evidence>
<organism evidence="2 3">
    <name type="scientific">Tenacibaculum holothuriorum</name>
    <dbReference type="NCBI Taxonomy" id="1635173"/>
    <lineage>
        <taxon>Bacteria</taxon>
        <taxon>Pseudomonadati</taxon>
        <taxon>Bacteroidota</taxon>
        <taxon>Flavobacteriia</taxon>
        <taxon>Flavobacteriales</taxon>
        <taxon>Flavobacteriaceae</taxon>
        <taxon>Tenacibaculum</taxon>
    </lineage>
</organism>
<feature type="domain" description="N-acetyltransferase" evidence="1">
    <location>
        <begin position="2"/>
        <end position="144"/>
    </location>
</feature>
<reference evidence="2 3" key="1">
    <citation type="submission" date="2015-03" db="EMBL/GenBank/DDBJ databases">
        <title>Genome sequence of Tenacibaculum sp. S2-2, isolated from intestinal microbiota of sea cucumber, Apostichopus japonicas.</title>
        <authorList>
            <person name="Shao Z."/>
            <person name="Wang L."/>
            <person name="Li X."/>
        </authorList>
    </citation>
    <scope>NUCLEOTIDE SEQUENCE [LARGE SCALE GENOMIC DNA]</scope>
    <source>
        <strain evidence="2 3">S2-2</strain>
    </source>
</reference>
<dbReference type="STRING" id="1635173.WH52_09595"/>